<evidence type="ECO:0000259" key="6">
    <source>
        <dbReference type="PROSITE" id="PS50885"/>
    </source>
</evidence>
<keyword evidence="1 3" id="KW-0807">Transducer</keyword>
<comment type="similarity">
    <text evidence="2">Belongs to the methyl-accepting chemotaxis (MCP) protein family.</text>
</comment>
<evidence type="ECO:0000256" key="4">
    <source>
        <dbReference type="SAM" id="Phobius"/>
    </source>
</evidence>
<keyword evidence="8" id="KW-1185">Reference proteome</keyword>
<evidence type="ECO:0000313" key="8">
    <source>
        <dbReference type="Proteomes" id="UP000199473"/>
    </source>
</evidence>
<keyword evidence="4" id="KW-0812">Transmembrane</keyword>
<dbReference type="InterPro" id="IPR003660">
    <property type="entry name" value="HAMP_dom"/>
</dbReference>
<dbReference type="SUPFAM" id="SSF158472">
    <property type="entry name" value="HAMP domain-like"/>
    <property type="match status" value="1"/>
</dbReference>
<dbReference type="GO" id="GO:0007165">
    <property type="term" value="P:signal transduction"/>
    <property type="evidence" value="ECO:0007669"/>
    <property type="project" value="UniProtKB-KW"/>
</dbReference>
<dbReference type="PANTHER" id="PTHR32089:SF112">
    <property type="entry name" value="LYSOZYME-LIKE PROTEIN-RELATED"/>
    <property type="match status" value="1"/>
</dbReference>
<dbReference type="PANTHER" id="PTHR32089">
    <property type="entry name" value="METHYL-ACCEPTING CHEMOTAXIS PROTEIN MCPB"/>
    <property type="match status" value="1"/>
</dbReference>
<dbReference type="GO" id="GO:0016020">
    <property type="term" value="C:membrane"/>
    <property type="evidence" value="ECO:0007669"/>
    <property type="project" value="InterPro"/>
</dbReference>
<dbReference type="STRING" id="1123062.SAMN02745775_103265"/>
<evidence type="ECO:0000256" key="2">
    <source>
        <dbReference type="ARBA" id="ARBA00029447"/>
    </source>
</evidence>
<dbReference type="PROSITE" id="PS50111">
    <property type="entry name" value="CHEMOTAXIS_TRANSDUC_2"/>
    <property type="match status" value="1"/>
</dbReference>
<dbReference type="Proteomes" id="UP000199473">
    <property type="component" value="Unassembled WGS sequence"/>
</dbReference>
<dbReference type="PROSITE" id="PS50885">
    <property type="entry name" value="HAMP"/>
    <property type="match status" value="1"/>
</dbReference>
<dbReference type="SMART" id="SM00283">
    <property type="entry name" value="MA"/>
    <property type="match status" value="1"/>
</dbReference>
<evidence type="ECO:0000256" key="3">
    <source>
        <dbReference type="PROSITE-ProRule" id="PRU00284"/>
    </source>
</evidence>
<sequence>MRLIPDFTVGRKLAASALLTLAMLAVLTGLVWRATTGIIAEQAASAETEAAMDRLEEGADALREVAVLERDLLLLHLEAEQAPAWQRIATALEQGRSVVREAGQRLNRPEMTAAIQRLDGAAASYGQALERVSQLRLQMIQARDNELFPRSSDYDSLFEAVAAAIGFDVPADQQEDARQRLMTVHAAVNDTRLGIQRLLATGEEAQVRRIRRGIAQGRVHGRGLASIEAPPRVKDDINRLMDRAIAVGEASNKVLVAGEEIAKTRREQVEPARAAMRETIGAVTEAALRISAAQRAAVAEEAEAARQGTIWAGLAIAVVLILSGLLLSRLIGTPLRRLSGVMRRIADGDATIAVPHRGRSDEIGSIAEALETLRVTTGRAFAQQQMIEQLPTAVMSADPNNDFRMTYMNAETRKLVDKLAAMMPCAADEMIGQSIDIFHKNPGHQRAILSDPARLPHTARIKMGEEVLELRISAIRDAAGAYTATMLCWSVATEKVRLADTFETEVGQVVGAVAESAQRLRQSAVGLSASAETSGTQAAAVAAAGGRAQADVQAVAAAAEEMAASVTEISRQVSEAASVASQAVAETRATDTTVQGLSEAAARIGDVVRLIGDIAGQTNLLALNATIEAARAGDAGKGFAVVASEVKTLAGQTARATEEIGQQIGQMQQATSRAVAAIRGIGTTVERTSEIATAIAAAVEQQGAATQEIARSAAQVAEATQTVASGIEGIRGAANATGGAASAVRDDSGALASQAELLRAKTDGFLRAVRAL</sequence>
<keyword evidence="4" id="KW-0472">Membrane</keyword>
<evidence type="ECO:0000313" key="7">
    <source>
        <dbReference type="EMBL" id="SFK53205.1"/>
    </source>
</evidence>
<dbReference type="Pfam" id="PF00672">
    <property type="entry name" value="HAMP"/>
    <property type="match status" value="1"/>
</dbReference>
<keyword evidence="4" id="KW-1133">Transmembrane helix</keyword>
<dbReference type="CDD" id="cd06225">
    <property type="entry name" value="HAMP"/>
    <property type="match status" value="1"/>
</dbReference>
<dbReference type="AlphaFoldDB" id="A0A1I4A9Z1"/>
<dbReference type="SUPFAM" id="SSF58104">
    <property type="entry name" value="Methyl-accepting chemotaxis protein (MCP) signaling domain"/>
    <property type="match status" value="1"/>
</dbReference>
<dbReference type="EMBL" id="FOSQ01000003">
    <property type="protein sequence ID" value="SFK53205.1"/>
    <property type="molecule type" value="Genomic_DNA"/>
</dbReference>
<dbReference type="Pfam" id="PF00015">
    <property type="entry name" value="MCPsignal"/>
    <property type="match status" value="1"/>
</dbReference>
<reference evidence="7 8" key="1">
    <citation type="submission" date="2016-10" db="EMBL/GenBank/DDBJ databases">
        <authorList>
            <person name="de Groot N.N."/>
        </authorList>
    </citation>
    <scope>NUCLEOTIDE SEQUENCE [LARGE SCALE GENOMIC DNA]</scope>
    <source>
        <strain evidence="7 8">DSM 19981</strain>
    </source>
</reference>
<dbReference type="InterPro" id="IPR004089">
    <property type="entry name" value="MCPsignal_dom"/>
</dbReference>
<accession>A0A1I4A9Z1</accession>
<name>A0A1I4A9Z1_9PROT</name>
<gene>
    <name evidence="7" type="ORF">SAMN02745775_103265</name>
</gene>
<dbReference type="RefSeq" id="WP_092959497.1">
    <property type="nucleotide sequence ID" value="NZ_FOSQ01000003.1"/>
</dbReference>
<dbReference type="Gene3D" id="6.10.340.10">
    <property type="match status" value="1"/>
</dbReference>
<feature type="domain" description="Methyl-accepting transducer" evidence="5">
    <location>
        <begin position="516"/>
        <end position="738"/>
    </location>
</feature>
<organism evidence="7 8">
    <name type="scientific">Falsiroseomonas stagni DSM 19981</name>
    <dbReference type="NCBI Taxonomy" id="1123062"/>
    <lineage>
        <taxon>Bacteria</taxon>
        <taxon>Pseudomonadati</taxon>
        <taxon>Pseudomonadota</taxon>
        <taxon>Alphaproteobacteria</taxon>
        <taxon>Acetobacterales</taxon>
        <taxon>Roseomonadaceae</taxon>
        <taxon>Falsiroseomonas</taxon>
    </lineage>
</organism>
<evidence type="ECO:0000256" key="1">
    <source>
        <dbReference type="ARBA" id="ARBA00023224"/>
    </source>
</evidence>
<dbReference type="Gene3D" id="1.10.287.950">
    <property type="entry name" value="Methyl-accepting chemotaxis protein"/>
    <property type="match status" value="1"/>
</dbReference>
<feature type="transmembrane region" description="Helical" evidence="4">
    <location>
        <begin position="310"/>
        <end position="332"/>
    </location>
</feature>
<protein>
    <submittedName>
        <fullName evidence="7">HAMP domain-containing protein</fullName>
    </submittedName>
</protein>
<evidence type="ECO:0000259" key="5">
    <source>
        <dbReference type="PROSITE" id="PS50111"/>
    </source>
</evidence>
<proteinExistence type="inferred from homology"/>
<feature type="domain" description="HAMP" evidence="6">
    <location>
        <begin position="329"/>
        <end position="382"/>
    </location>
</feature>
<dbReference type="SMART" id="SM00304">
    <property type="entry name" value="HAMP"/>
    <property type="match status" value="1"/>
</dbReference>
<dbReference type="Gene3D" id="3.30.450.20">
    <property type="entry name" value="PAS domain"/>
    <property type="match status" value="1"/>
</dbReference>